<feature type="transmembrane region" description="Helical" evidence="1">
    <location>
        <begin position="43"/>
        <end position="64"/>
    </location>
</feature>
<comment type="caution">
    <text evidence="2">The sequence shown here is derived from an EMBL/GenBank/DDBJ whole genome shotgun (WGS) entry which is preliminary data.</text>
</comment>
<evidence type="ECO:0008006" key="4">
    <source>
        <dbReference type="Google" id="ProtNLM"/>
    </source>
</evidence>
<reference evidence="3" key="1">
    <citation type="journal article" date="2019" name="Int. J. Syst. Evol. Microbiol.">
        <title>The Global Catalogue of Microorganisms (GCM) 10K type strain sequencing project: providing services to taxonomists for standard genome sequencing and annotation.</title>
        <authorList>
            <consortium name="The Broad Institute Genomics Platform"/>
            <consortium name="The Broad Institute Genome Sequencing Center for Infectious Disease"/>
            <person name="Wu L."/>
            <person name="Ma J."/>
        </authorList>
    </citation>
    <scope>NUCLEOTIDE SEQUENCE [LARGE SCALE GENOMIC DNA]</scope>
    <source>
        <strain evidence="3">CGMCC 1.7030</strain>
    </source>
</reference>
<keyword evidence="1" id="KW-0472">Membrane</keyword>
<sequence>MKKLFFIILFFGISIYGFGQGAKPNQALLEDLVKKSESQYKGGMAFLGGGTALLITAIAIPNRYDYMNGTNNQRVVNFLTWTGNLSILASIPLFLSSGYNGRTAAKLSLQSQALQTPLPNKTGTYPAISLRLPIR</sequence>
<keyword evidence="1" id="KW-0812">Transmembrane</keyword>
<dbReference type="EMBL" id="JBHSKS010000008">
    <property type="protein sequence ID" value="MFC5192332.1"/>
    <property type="molecule type" value="Genomic_DNA"/>
</dbReference>
<name>A0ABW0BWK8_9BACT</name>
<accession>A0ABW0BWK8</accession>
<feature type="transmembrane region" description="Helical" evidence="1">
    <location>
        <begin position="76"/>
        <end position="95"/>
    </location>
</feature>
<keyword evidence="1" id="KW-1133">Transmembrane helix</keyword>
<evidence type="ECO:0000313" key="2">
    <source>
        <dbReference type="EMBL" id="MFC5192332.1"/>
    </source>
</evidence>
<dbReference type="Proteomes" id="UP001596163">
    <property type="component" value="Unassembled WGS sequence"/>
</dbReference>
<proteinExistence type="predicted"/>
<gene>
    <name evidence="2" type="ORF">ACFPIK_11190</name>
</gene>
<dbReference type="RefSeq" id="WP_377915240.1">
    <property type="nucleotide sequence ID" value="NZ_JBHSKS010000008.1"/>
</dbReference>
<protein>
    <recommendedName>
        <fullName evidence="4">DUF4134 domain-containing protein</fullName>
    </recommendedName>
</protein>
<evidence type="ECO:0000313" key="3">
    <source>
        <dbReference type="Proteomes" id="UP001596163"/>
    </source>
</evidence>
<evidence type="ECO:0000256" key="1">
    <source>
        <dbReference type="SAM" id="Phobius"/>
    </source>
</evidence>
<keyword evidence="3" id="KW-1185">Reference proteome</keyword>
<organism evidence="2 3">
    <name type="scientific">Algoriphagus aquatilis</name>
    <dbReference type="NCBI Taxonomy" id="490186"/>
    <lineage>
        <taxon>Bacteria</taxon>
        <taxon>Pseudomonadati</taxon>
        <taxon>Bacteroidota</taxon>
        <taxon>Cytophagia</taxon>
        <taxon>Cytophagales</taxon>
        <taxon>Cyclobacteriaceae</taxon>
        <taxon>Algoriphagus</taxon>
    </lineage>
</organism>